<reference evidence="3" key="2">
    <citation type="journal article" date="2013" name="Nat. Commun.">
        <title>Genome of the Chinese tree shrew.</title>
        <authorList>
            <person name="Fan Y."/>
            <person name="Huang Z.Y."/>
            <person name="Cao C.C."/>
            <person name="Chen C.S."/>
            <person name="Chen Y.X."/>
            <person name="Fan D.D."/>
            <person name="He J."/>
            <person name="Hou H.L."/>
            <person name="Hu L."/>
            <person name="Hu X.T."/>
            <person name="Jiang X.T."/>
            <person name="Lai R."/>
            <person name="Lang Y.S."/>
            <person name="Liang B."/>
            <person name="Liao S.G."/>
            <person name="Mu D."/>
            <person name="Ma Y.Y."/>
            <person name="Niu Y.Y."/>
            <person name="Sun X.Q."/>
            <person name="Xia J.Q."/>
            <person name="Xiao J."/>
            <person name="Xiong Z.Q."/>
            <person name="Xu L."/>
            <person name="Yang L."/>
            <person name="Zhang Y."/>
            <person name="Zhao W."/>
            <person name="Zhao X.D."/>
            <person name="Zheng Y.T."/>
            <person name="Zhou J.M."/>
            <person name="Zhu Y.B."/>
            <person name="Zhang G.J."/>
            <person name="Wang J."/>
            <person name="Yao Y.G."/>
        </authorList>
    </citation>
    <scope>NUCLEOTIDE SEQUENCE [LARGE SCALE GENOMIC DNA]</scope>
</reference>
<feature type="region of interest" description="Disordered" evidence="1">
    <location>
        <begin position="52"/>
        <end position="96"/>
    </location>
</feature>
<keyword evidence="3" id="KW-1185">Reference proteome</keyword>
<accession>L9KVZ6</accession>
<organism evidence="2 3">
    <name type="scientific">Tupaia chinensis</name>
    <name type="common">Chinese tree shrew</name>
    <name type="synonym">Tupaia belangeri chinensis</name>
    <dbReference type="NCBI Taxonomy" id="246437"/>
    <lineage>
        <taxon>Eukaryota</taxon>
        <taxon>Metazoa</taxon>
        <taxon>Chordata</taxon>
        <taxon>Craniata</taxon>
        <taxon>Vertebrata</taxon>
        <taxon>Euteleostomi</taxon>
        <taxon>Mammalia</taxon>
        <taxon>Eutheria</taxon>
        <taxon>Euarchontoglires</taxon>
        <taxon>Scandentia</taxon>
        <taxon>Tupaiidae</taxon>
        <taxon>Tupaia</taxon>
    </lineage>
</organism>
<evidence type="ECO:0000313" key="2">
    <source>
        <dbReference type="EMBL" id="ELW66873.1"/>
    </source>
</evidence>
<dbReference type="Proteomes" id="UP000011518">
    <property type="component" value="Unassembled WGS sequence"/>
</dbReference>
<dbReference type="InParanoid" id="L9KVZ6"/>
<dbReference type="EMBL" id="KB320636">
    <property type="protein sequence ID" value="ELW66873.1"/>
    <property type="molecule type" value="Genomic_DNA"/>
</dbReference>
<evidence type="ECO:0000256" key="1">
    <source>
        <dbReference type="SAM" id="MobiDB-lite"/>
    </source>
</evidence>
<proteinExistence type="predicted"/>
<dbReference type="AlphaFoldDB" id="L9KVZ6"/>
<gene>
    <name evidence="2" type="ORF">TREES_T100007586</name>
</gene>
<feature type="compositionally biased region" description="Low complexity" evidence="1">
    <location>
        <begin position="72"/>
        <end position="85"/>
    </location>
</feature>
<evidence type="ECO:0000313" key="3">
    <source>
        <dbReference type="Proteomes" id="UP000011518"/>
    </source>
</evidence>
<name>L9KVZ6_TUPCH</name>
<protein>
    <submittedName>
        <fullName evidence="2">Uncharacterized protein</fullName>
    </submittedName>
</protein>
<sequence>MSPGRVLVDLNGTPRRRPTEVQSASVCRAGEEAGSLVQGPCPELRGVRVASEWTGGHGLSSSTGLRAPDPPASGGRSRGSQSPQDMRCGGSPEVPHLDLALPESVVLALPTVQ</sequence>
<reference evidence="3" key="1">
    <citation type="submission" date="2012-07" db="EMBL/GenBank/DDBJ databases">
        <title>Genome of the Chinese tree shrew, a rising model animal genetically related to primates.</title>
        <authorList>
            <person name="Zhang G."/>
            <person name="Fan Y."/>
            <person name="Yao Y."/>
            <person name="Huang Z."/>
        </authorList>
    </citation>
    <scope>NUCLEOTIDE SEQUENCE [LARGE SCALE GENOMIC DNA]</scope>
</reference>
<feature type="region of interest" description="Disordered" evidence="1">
    <location>
        <begin position="1"/>
        <end position="40"/>
    </location>
</feature>